<dbReference type="PROSITE" id="PS51257">
    <property type="entry name" value="PROKAR_LIPOPROTEIN"/>
    <property type="match status" value="1"/>
</dbReference>
<accession>A0A937X8R1</accession>
<reference evidence="2" key="1">
    <citation type="submission" date="2019-03" db="EMBL/GenBank/DDBJ databases">
        <title>Lake Tanganyika Metagenome-Assembled Genomes (MAGs).</title>
        <authorList>
            <person name="Tran P."/>
        </authorList>
    </citation>
    <scope>NUCLEOTIDE SEQUENCE</scope>
    <source>
        <strain evidence="2">M_DeepCast_400m_m2_100</strain>
    </source>
</reference>
<proteinExistence type="predicted"/>
<keyword evidence="1" id="KW-0732">Signal</keyword>
<dbReference type="Proteomes" id="UP000748308">
    <property type="component" value="Unassembled WGS sequence"/>
</dbReference>
<dbReference type="Gene3D" id="2.40.160.60">
    <property type="entry name" value="Outer membrane protein transport protein (OMPP1/FadL/TodX)"/>
    <property type="match status" value="1"/>
</dbReference>
<evidence type="ECO:0008006" key="4">
    <source>
        <dbReference type="Google" id="ProtNLM"/>
    </source>
</evidence>
<evidence type="ECO:0000313" key="2">
    <source>
        <dbReference type="EMBL" id="MBM3316564.1"/>
    </source>
</evidence>
<dbReference type="SUPFAM" id="SSF56935">
    <property type="entry name" value="Porins"/>
    <property type="match status" value="1"/>
</dbReference>
<dbReference type="AlphaFoldDB" id="A0A937X8R1"/>
<feature type="chain" id="PRO_5038015359" description="DUF3570 domain-containing protein" evidence="1">
    <location>
        <begin position="20"/>
        <end position="519"/>
    </location>
</feature>
<gene>
    <name evidence="2" type="ORF">FJY75_01800</name>
</gene>
<feature type="signal peptide" evidence="1">
    <location>
        <begin position="1"/>
        <end position="19"/>
    </location>
</feature>
<protein>
    <recommendedName>
        <fullName evidence="4">DUF3570 domain-containing protein</fullName>
    </recommendedName>
</protein>
<name>A0A937X8R1_UNCEI</name>
<dbReference type="EMBL" id="VGIY01000022">
    <property type="protein sequence ID" value="MBM3316564.1"/>
    <property type="molecule type" value="Genomic_DNA"/>
</dbReference>
<comment type="caution">
    <text evidence="2">The sequence shown here is derived from an EMBL/GenBank/DDBJ whole genome shotgun (WGS) entry which is preliminary data.</text>
</comment>
<evidence type="ECO:0000256" key="1">
    <source>
        <dbReference type="SAM" id="SignalP"/>
    </source>
</evidence>
<sequence>MRGAGLRSWGMWSAVLACAAILPAGVSAQKPIIDVYADPISLFDPGIFSRDGLSDSLATALPRYMQRPMDNLLPRPGGEALGMGGAYTARAEGAVALGWNPAGMARLEQASIFVDGYLRSSSGSGSHLPDTIEVAGLGEFNIQSYGADLYSRKAFGFIGASRPLVRLGPAPLVGGIAYRQHTGVAFGQATLLTMGLYQVGGSGFPFVLGVDNEEKGSIESLTLGLAYEPVRAEAFSFAAGASANFLTGRLRSTAVARAAVRNFEEGSFTFQRNYKGFSVETGFLLTMLQEKLRLGGWVGLPHKLACDNSRLSYSPLILPDAPSVERVHWDVAGYDMEIPLFFSAGVAVGPIRGVELSADLNERPWSEVEIRHHEAAFARFDGPFPAPDVSSVHVGVRFPFPLLRQAFESRGLRLLTQLGYHTMPLAMYSVDPVEGEPPYYWSGEQVEGSAASFGFTLETRARIDFHFGVEVRSYEFDSWFLGDQRGPRQRQLGFRDPAKVVTEIDRTDTILRLSSEMRL</sequence>
<organism evidence="2 3">
    <name type="scientific">Eiseniibacteriota bacterium</name>
    <dbReference type="NCBI Taxonomy" id="2212470"/>
    <lineage>
        <taxon>Bacteria</taxon>
        <taxon>Candidatus Eiseniibacteriota</taxon>
    </lineage>
</organism>
<evidence type="ECO:0000313" key="3">
    <source>
        <dbReference type="Proteomes" id="UP000748308"/>
    </source>
</evidence>